<gene>
    <name evidence="1" type="ORF">NPIL_360161</name>
</gene>
<evidence type="ECO:0000313" key="2">
    <source>
        <dbReference type="Proteomes" id="UP000887013"/>
    </source>
</evidence>
<comment type="caution">
    <text evidence="1">The sequence shown here is derived from an EMBL/GenBank/DDBJ whole genome shotgun (WGS) entry which is preliminary data.</text>
</comment>
<accession>A0A8X6QAK2</accession>
<proteinExistence type="predicted"/>
<evidence type="ECO:0000313" key="1">
    <source>
        <dbReference type="EMBL" id="GFU11208.1"/>
    </source>
</evidence>
<dbReference type="EMBL" id="BMAW01078484">
    <property type="protein sequence ID" value="GFU11208.1"/>
    <property type="molecule type" value="Genomic_DNA"/>
</dbReference>
<dbReference type="Proteomes" id="UP000887013">
    <property type="component" value="Unassembled WGS sequence"/>
</dbReference>
<name>A0A8X6QAK2_NEPPI</name>
<keyword evidence="2" id="KW-1185">Reference proteome</keyword>
<sequence>MSGVNKKHSLQYGSEENAITNAGAGAYSNIFNIRYPVRKYCDNFDAVGKSWQTLFSKNNEIPNSLPQTMESFVFEWQLGTITFKIQQIGVKNSVCYSLGHHGDMDGDHLKNCPEVFC</sequence>
<dbReference type="AlphaFoldDB" id="A0A8X6QAK2"/>
<protein>
    <submittedName>
        <fullName evidence="1">Uncharacterized protein</fullName>
    </submittedName>
</protein>
<organism evidence="1 2">
    <name type="scientific">Nephila pilipes</name>
    <name type="common">Giant wood spider</name>
    <name type="synonym">Nephila maculata</name>
    <dbReference type="NCBI Taxonomy" id="299642"/>
    <lineage>
        <taxon>Eukaryota</taxon>
        <taxon>Metazoa</taxon>
        <taxon>Ecdysozoa</taxon>
        <taxon>Arthropoda</taxon>
        <taxon>Chelicerata</taxon>
        <taxon>Arachnida</taxon>
        <taxon>Araneae</taxon>
        <taxon>Araneomorphae</taxon>
        <taxon>Entelegynae</taxon>
        <taxon>Araneoidea</taxon>
        <taxon>Nephilidae</taxon>
        <taxon>Nephila</taxon>
    </lineage>
</organism>
<reference evidence="1" key="1">
    <citation type="submission" date="2020-08" db="EMBL/GenBank/DDBJ databases">
        <title>Multicomponent nature underlies the extraordinary mechanical properties of spider dragline silk.</title>
        <authorList>
            <person name="Kono N."/>
            <person name="Nakamura H."/>
            <person name="Mori M."/>
            <person name="Yoshida Y."/>
            <person name="Ohtoshi R."/>
            <person name="Malay A.D."/>
            <person name="Moran D.A.P."/>
            <person name="Tomita M."/>
            <person name="Numata K."/>
            <person name="Arakawa K."/>
        </authorList>
    </citation>
    <scope>NUCLEOTIDE SEQUENCE</scope>
</reference>